<organism evidence="1 2">
    <name type="scientific">Saprolegnia parasitica (strain CBS 223.65)</name>
    <dbReference type="NCBI Taxonomy" id="695850"/>
    <lineage>
        <taxon>Eukaryota</taxon>
        <taxon>Sar</taxon>
        <taxon>Stramenopiles</taxon>
        <taxon>Oomycota</taxon>
        <taxon>Saprolegniomycetes</taxon>
        <taxon>Saprolegniales</taxon>
        <taxon>Saprolegniaceae</taxon>
        <taxon>Saprolegnia</taxon>
    </lineage>
</organism>
<protein>
    <recommendedName>
        <fullName evidence="3">FBD domain-containing protein</fullName>
    </recommendedName>
</protein>
<accession>A0A067CN37</accession>
<evidence type="ECO:0000313" key="1">
    <source>
        <dbReference type="EMBL" id="KDO32114.1"/>
    </source>
</evidence>
<dbReference type="EMBL" id="KK583196">
    <property type="protein sequence ID" value="KDO32114.1"/>
    <property type="molecule type" value="Genomic_DNA"/>
</dbReference>
<dbReference type="Gene3D" id="3.80.10.10">
    <property type="entry name" value="Ribonuclease Inhibitor"/>
    <property type="match status" value="1"/>
</dbReference>
<dbReference type="OrthoDB" id="10507109at2759"/>
<dbReference type="OMA" id="HECHLPA"/>
<dbReference type="RefSeq" id="XP_012197299.1">
    <property type="nucleotide sequence ID" value="XM_012341909.1"/>
</dbReference>
<dbReference type="AlphaFoldDB" id="A0A067CN37"/>
<gene>
    <name evidence="1" type="ORF">SPRG_03332</name>
</gene>
<evidence type="ECO:0008006" key="3">
    <source>
        <dbReference type="Google" id="ProtNLM"/>
    </source>
</evidence>
<evidence type="ECO:0000313" key="2">
    <source>
        <dbReference type="Proteomes" id="UP000030745"/>
    </source>
</evidence>
<keyword evidence="2" id="KW-1185">Reference proteome</keyword>
<sequence length="483" mass="52820">MSKKAKVEPPTAIPTALLCSVVGYVESQEDATALLVALPPAELGAPLAALRELMTTPMAFDDQWPTVDMINISEENLDLVMAALPAIPGLLLPPRRNVHECHLPALLAALPSKLEAVRLYDKEWFDMHEFRDVIPLCTRLKDVELVMSHGEATLLPPSVRLLGLYNDADDLLLDPLAQCLQTGRITDLGLHDFNSATSADAIAAMLAAATSITRLDLENSEAVVDALIAARRPLHHLKAVQFFVDTQLLRGDIRDFMALLDVSNLTHLNAGGLDDWNCLLPCLSQMPLLEELTLQFGDLTLAPGALMATLLPSLKVLTVHCVSMDAASFETFLLWASNLPNLAKVHWFDMDAIPVASLGLFLHVIGLWTHRLSVVSLRSCDFSGHHVYRYETLGLLLSTRPETAPPLSLDLKATFLNPDTLRITDVMALLDALDVRPDITLELSANADDEAAIAAYADSKHISMKVLERPGRSDPLHCRFGAR</sequence>
<dbReference type="SUPFAM" id="SSF52047">
    <property type="entry name" value="RNI-like"/>
    <property type="match status" value="1"/>
</dbReference>
<reference evidence="1 2" key="1">
    <citation type="journal article" date="2013" name="PLoS Genet.">
        <title>Distinctive expansion of potential virulence genes in the genome of the oomycete fish pathogen Saprolegnia parasitica.</title>
        <authorList>
            <person name="Jiang R.H."/>
            <person name="de Bruijn I."/>
            <person name="Haas B.J."/>
            <person name="Belmonte R."/>
            <person name="Lobach L."/>
            <person name="Christie J."/>
            <person name="van den Ackerveken G."/>
            <person name="Bottin A."/>
            <person name="Bulone V."/>
            <person name="Diaz-Moreno S.M."/>
            <person name="Dumas B."/>
            <person name="Fan L."/>
            <person name="Gaulin E."/>
            <person name="Govers F."/>
            <person name="Grenville-Briggs L.J."/>
            <person name="Horner N.R."/>
            <person name="Levin J.Z."/>
            <person name="Mammella M."/>
            <person name="Meijer H.J."/>
            <person name="Morris P."/>
            <person name="Nusbaum C."/>
            <person name="Oome S."/>
            <person name="Phillips A.J."/>
            <person name="van Rooyen D."/>
            <person name="Rzeszutek E."/>
            <person name="Saraiva M."/>
            <person name="Secombes C.J."/>
            <person name="Seidl M.F."/>
            <person name="Snel B."/>
            <person name="Stassen J.H."/>
            <person name="Sykes S."/>
            <person name="Tripathy S."/>
            <person name="van den Berg H."/>
            <person name="Vega-Arreguin J.C."/>
            <person name="Wawra S."/>
            <person name="Young S.K."/>
            <person name="Zeng Q."/>
            <person name="Dieguez-Uribeondo J."/>
            <person name="Russ C."/>
            <person name="Tyler B.M."/>
            <person name="van West P."/>
        </authorList>
    </citation>
    <scope>NUCLEOTIDE SEQUENCE [LARGE SCALE GENOMIC DNA]</scope>
    <source>
        <strain evidence="1 2">CBS 223.65</strain>
    </source>
</reference>
<dbReference type="KEGG" id="spar:SPRG_03332"/>
<proteinExistence type="predicted"/>
<dbReference type="GeneID" id="24125845"/>
<dbReference type="InterPro" id="IPR032675">
    <property type="entry name" value="LRR_dom_sf"/>
</dbReference>
<name>A0A067CN37_SAPPC</name>
<dbReference type="VEuPathDB" id="FungiDB:SPRG_03332"/>
<dbReference type="Proteomes" id="UP000030745">
    <property type="component" value="Unassembled WGS sequence"/>
</dbReference>